<comment type="caution">
    <text evidence="2">The sequence shown here is derived from an EMBL/GenBank/DDBJ whole genome shotgun (WGS) entry which is preliminary data.</text>
</comment>
<organism evidence="2 3">
    <name type="scientific">Prorocentrum cordatum</name>
    <dbReference type="NCBI Taxonomy" id="2364126"/>
    <lineage>
        <taxon>Eukaryota</taxon>
        <taxon>Sar</taxon>
        <taxon>Alveolata</taxon>
        <taxon>Dinophyceae</taxon>
        <taxon>Prorocentrales</taxon>
        <taxon>Prorocentraceae</taxon>
        <taxon>Prorocentrum</taxon>
    </lineage>
</organism>
<keyword evidence="3" id="KW-1185">Reference proteome</keyword>
<feature type="region of interest" description="Disordered" evidence="1">
    <location>
        <begin position="1"/>
        <end position="24"/>
    </location>
</feature>
<dbReference type="Proteomes" id="UP001189429">
    <property type="component" value="Unassembled WGS sequence"/>
</dbReference>
<proteinExistence type="predicted"/>
<evidence type="ECO:0000313" key="2">
    <source>
        <dbReference type="EMBL" id="CAK0900338.1"/>
    </source>
</evidence>
<reference evidence="2" key="1">
    <citation type="submission" date="2023-10" db="EMBL/GenBank/DDBJ databases">
        <authorList>
            <person name="Chen Y."/>
            <person name="Shah S."/>
            <person name="Dougan E. K."/>
            <person name="Thang M."/>
            <person name="Chan C."/>
        </authorList>
    </citation>
    <scope>NUCLEOTIDE SEQUENCE [LARGE SCALE GENOMIC DNA]</scope>
</reference>
<accession>A0ABN9XKI6</accession>
<sequence>MVHVFGEAPRRMRGLPAQGHSPPWPPPMPCAAPRGHRVQRGRHRAEGARRAGAAAGPRRRRVHELEGRLLPLPDWVPQRQETGPAPSGWRIAWYESQSISIDTSRVYMFDDLAENIAGFQGSGMHAHQISCGSRDSHDASIGMCGGRPEDITLASGVTFCS</sequence>
<dbReference type="EMBL" id="CAUYUJ010020760">
    <property type="protein sequence ID" value="CAK0900338.1"/>
    <property type="molecule type" value="Genomic_DNA"/>
</dbReference>
<evidence type="ECO:0000256" key="1">
    <source>
        <dbReference type="SAM" id="MobiDB-lite"/>
    </source>
</evidence>
<protein>
    <submittedName>
        <fullName evidence="2">Uncharacterized protein</fullName>
    </submittedName>
</protein>
<name>A0ABN9XKI6_9DINO</name>
<evidence type="ECO:0000313" key="3">
    <source>
        <dbReference type="Proteomes" id="UP001189429"/>
    </source>
</evidence>
<gene>
    <name evidence="2" type="ORF">PCOR1329_LOCUS77636</name>
</gene>